<dbReference type="AlphaFoldDB" id="A0A8K0T2M2"/>
<gene>
    <name evidence="2" type="ORF">B0I35DRAFT_456504</name>
</gene>
<evidence type="ECO:0000313" key="2">
    <source>
        <dbReference type="EMBL" id="KAH7329063.1"/>
    </source>
</evidence>
<keyword evidence="1" id="KW-0732">Signal</keyword>
<sequence length="122" mass="12886">MRFCHLHTPTVLLLHTLVARSAAHAPSRRDEPAGSECSDEGQWNCMTDSWQRCASGRWSVVVDCAEGTVCAPAGLTNDFSIEHDGSVHGSSNSGSGGLGRGMSSAAYAMLCCAVVLWFTIAV</sequence>
<protein>
    <recommendedName>
        <fullName evidence="4">Extracellular membrane protein CFEM domain-containing protein</fullName>
    </recommendedName>
</protein>
<proteinExistence type="predicted"/>
<reference evidence="2" key="1">
    <citation type="journal article" date="2021" name="Nat. Commun.">
        <title>Genetic determinants of endophytism in the Arabidopsis root mycobiome.</title>
        <authorList>
            <person name="Mesny F."/>
            <person name="Miyauchi S."/>
            <person name="Thiergart T."/>
            <person name="Pickel B."/>
            <person name="Atanasova L."/>
            <person name="Karlsson M."/>
            <person name="Huettel B."/>
            <person name="Barry K.W."/>
            <person name="Haridas S."/>
            <person name="Chen C."/>
            <person name="Bauer D."/>
            <person name="Andreopoulos W."/>
            <person name="Pangilinan J."/>
            <person name="LaButti K."/>
            <person name="Riley R."/>
            <person name="Lipzen A."/>
            <person name="Clum A."/>
            <person name="Drula E."/>
            <person name="Henrissat B."/>
            <person name="Kohler A."/>
            <person name="Grigoriev I.V."/>
            <person name="Martin F.M."/>
            <person name="Hacquard S."/>
        </authorList>
    </citation>
    <scope>NUCLEOTIDE SEQUENCE</scope>
    <source>
        <strain evidence="2">MPI-CAGE-CH-0235</strain>
    </source>
</reference>
<dbReference type="EMBL" id="JAGPNK010000001">
    <property type="protein sequence ID" value="KAH7329063.1"/>
    <property type="molecule type" value="Genomic_DNA"/>
</dbReference>
<organism evidence="2 3">
    <name type="scientific">Stachybotrys elegans</name>
    <dbReference type="NCBI Taxonomy" id="80388"/>
    <lineage>
        <taxon>Eukaryota</taxon>
        <taxon>Fungi</taxon>
        <taxon>Dikarya</taxon>
        <taxon>Ascomycota</taxon>
        <taxon>Pezizomycotina</taxon>
        <taxon>Sordariomycetes</taxon>
        <taxon>Hypocreomycetidae</taxon>
        <taxon>Hypocreales</taxon>
        <taxon>Stachybotryaceae</taxon>
        <taxon>Stachybotrys</taxon>
    </lineage>
</organism>
<accession>A0A8K0T2M2</accession>
<feature type="signal peptide" evidence="1">
    <location>
        <begin position="1"/>
        <end position="23"/>
    </location>
</feature>
<keyword evidence="3" id="KW-1185">Reference proteome</keyword>
<name>A0A8K0T2M2_9HYPO</name>
<evidence type="ECO:0008006" key="4">
    <source>
        <dbReference type="Google" id="ProtNLM"/>
    </source>
</evidence>
<comment type="caution">
    <text evidence="2">The sequence shown here is derived from an EMBL/GenBank/DDBJ whole genome shotgun (WGS) entry which is preliminary data.</text>
</comment>
<dbReference type="OrthoDB" id="2342176at2759"/>
<evidence type="ECO:0000256" key="1">
    <source>
        <dbReference type="SAM" id="SignalP"/>
    </source>
</evidence>
<evidence type="ECO:0000313" key="3">
    <source>
        <dbReference type="Proteomes" id="UP000813444"/>
    </source>
</evidence>
<dbReference type="Proteomes" id="UP000813444">
    <property type="component" value="Unassembled WGS sequence"/>
</dbReference>
<feature type="chain" id="PRO_5035471293" description="Extracellular membrane protein CFEM domain-containing protein" evidence="1">
    <location>
        <begin position="24"/>
        <end position="122"/>
    </location>
</feature>